<evidence type="ECO:0000259" key="1">
    <source>
        <dbReference type="Pfam" id="PF03869"/>
    </source>
</evidence>
<keyword evidence="2" id="KW-0238">DNA-binding</keyword>
<dbReference type="InterPro" id="IPR013321">
    <property type="entry name" value="Arc_rbn_hlx_hlx"/>
</dbReference>
<dbReference type="GO" id="GO:0003677">
    <property type="term" value="F:DNA binding"/>
    <property type="evidence" value="ECO:0007669"/>
    <property type="project" value="UniProtKB-KW"/>
</dbReference>
<accession>A0ABW2KZU8</accession>
<dbReference type="RefSeq" id="WP_379707875.1">
    <property type="nucleotide sequence ID" value="NZ_JBHTBS010000001.1"/>
</dbReference>
<keyword evidence="3" id="KW-1185">Reference proteome</keyword>
<sequence length="93" mass="10051">MSAITLKSVPAELVKELKSRASRNHRSLSGEILYRLTKSLENEGGGESALREEASIQADAWTRIGGGWVPDESAADEIAALYAERSSGRDVSF</sequence>
<reference evidence="3" key="1">
    <citation type="journal article" date="2019" name="Int. J. Syst. Evol. Microbiol.">
        <title>The Global Catalogue of Microorganisms (GCM) 10K type strain sequencing project: providing services to taxonomists for standard genome sequencing and annotation.</title>
        <authorList>
            <consortium name="The Broad Institute Genomics Platform"/>
            <consortium name="The Broad Institute Genome Sequencing Center for Infectious Disease"/>
            <person name="Wu L."/>
            <person name="Ma J."/>
        </authorList>
    </citation>
    <scope>NUCLEOTIDE SEQUENCE [LARGE SCALE GENOMIC DNA]</scope>
    <source>
        <strain evidence="3">CGMCC 4.1467</strain>
    </source>
</reference>
<proteinExistence type="predicted"/>
<protein>
    <submittedName>
        <fullName evidence="2">Arc family DNA-binding protein</fullName>
    </submittedName>
</protein>
<organism evidence="2 3">
    <name type="scientific">Haloferula chungangensis</name>
    <dbReference type="NCBI Taxonomy" id="1048331"/>
    <lineage>
        <taxon>Bacteria</taxon>
        <taxon>Pseudomonadati</taxon>
        <taxon>Verrucomicrobiota</taxon>
        <taxon>Verrucomicrobiia</taxon>
        <taxon>Verrucomicrobiales</taxon>
        <taxon>Verrucomicrobiaceae</taxon>
        <taxon>Haloferula</taxon>
    </lineage>
</organism>
<dbReference type="InterPro" id="IPR010985">
    <property type="entry name" value="Ribbon_hlx_hlx"/>
</dbReference>
<dbReference type="Gene3D" id="1.10.1220.10">
    <property type="entry name" value="Met repressor-like"/>
    <property type="match status" value="1"/>
</dbReference>
<evidence type="ECO:0000313" key="2">
    <source>
        <dbReference type="EMBL" id="MFC7335602.1"/>
    </source>
</evidence>
<dbReference type="Proteomes" id="UP001596472">
    <property type="component" value="Unassembled WGS sequence"/>
</dbReference>
<dbReference type="InterPro" id="IPR005569">
    <property type="entry name" value="Arc_DNA-bd_dom"/>
</dbReference>
<name>A0ABW2KZU8_9BACT</name>
<evidence type="ECO:0000313" key="3">
    <source>
        <dbReference type="Proteomes" id="UP001596472"/>
    </source>
</evidence>
<gene>
    <name evidence="2" type="ORF">ACFQY0_00315</name>
</gene>
<dbReference type="EMBL" id="JBHTBS010000001">
    <property type="protein sequence ID" value="MFC7335602.1"/>
    <property type="molecule type" value="Genomic_DNA"/>
</dbReference>
<dbReference type="Pfam" id="PF03869">
    <property type="entry name" value="Arc"/>
    <property type="match status" value="1"/>
</dbReference>
<comment type="caution">
    <text evidence="2">The sequence shown here is derived from an EMBL/GenBank/DDBJ whole genome shotgun (WGS) entry which is preliminary data.</text>
</comment>
<dbReference type="SUPFAM" id="SSF47598">
    <property type="entry name" value="Ribbon-helix-helix"/>
    <property type="match status" value="1"/>
</dbReference>
<feature type="domain" description="Arc-like DNA binding" evidence="1">
    <location>
        <begin position="10"/>
        <end position="44"/>
    </location>
</feature>